<feature type="coiled-coil region" evidence="1">
    <location>
        <begin position="50"/>
        <end position="77"/>
    </location>
</feature>
<sequence>MPELTGILDAPAPLTGCVSAAGPRGPQGEPGRDGADGYTPVRGIDYFTPEEIAQIREEAAEEALRQAEERFAEALTEEKTGTLLTLQKLRPGSAVTVTGVPAGAQIEMRGKNLLDLKAFAGNIFTVKGDTLRAVKPESGDAGSPRVPCRIPAGTPFVLSCRSLSDTNGLVLISNNSAGYYHVTGTEVKCTAGEEIVDLKFAVKLAVAAGASVSIEAPQIEIGKAATGYEPYRLETTEATGETQRLVPPGASVNLSRGDGGTLTASCRRDLNAVIAALEKG</sequence>
<proteinExistence type="predicted"/>
<name>A0A498CMD7_9FIRM</name>
<dbReference type="Proteomes" id="UP000276301">
    <property type="component" value="Unassembled WGS sequence"/>
</dbReference>
<protein>
    <submittedName>
        <fullName evidence="3">Uncharacterized protein</fullName>
    </submittedName>
</protein>
<comment type="caution">
    <text evidence="3">The sequence shown here is derived from an EMBL/GenBank/DDBJ whole genome shotgun (WGS) entry which is preliminary data.</text>
</comment>
<dbReference type="RefSeq" id="WP_121586880.1">
    <property type="nucleotide sequence ID" value="NZ_RCHT01000012.1"/>
</dbReference>
<evidence type="ECO:0000313" key="4">
    <source>
        <dbReference type="Proteomes" id="UP000276301"/>
    </source>
</evidence>
<dbReference type="EMBL" id="RCHT01000012">
    <property type="protein sequence ID" value="RLL10810.1"/>
    <property type="molecule type" value="Genomic_DNA"/>
</dbReference>
<evidence type="ECO:0000256" key="2">
    <source>
        <dbReference type="SAM" id="MobiDB-lite"/>
    </source>
</evidence>
<reference evidence="3 4" key="1">
    <citation type="submission" date="2018-10" db="EMBL/GenBank/DDBJ databases">
        <title>Anaerotruncus faecis sp. nov., isolated from human feces.</title>
        <authorList>
            <person name="Wang Y.-J."/>
        </authorList>
    </citation>
    <scope>NUCLEOTIDE SEQUENCE [LARGE SCALE GENOMIC DNA]</scope>
    <source>
        <strain evidence="3 4">22A2-44</strain>
    </source>
</reference>
<keyword evidence="1" id="KW-0175">Coiled coil</keyword>
<organism evidence="3 4">
    <name type="scientific">Anaerotruncus massiliensis</name>
    <name type="common">ex Liu et al. 2021</name>
    <dbReference type="NCBI Taxonomy" id="2321404"/>
    <lineage>
        <taxon>Bacteria</taxon>
        <taxon>Bacillati</taxon>
        <taxon>Bacillota</taxon>
        <taxon>Clostridia</taxon>
        <taxon>Eubacteriales</taxon>
        <taxon>Oscillospiraceae</taxon>
        <taxon>Anaerotruncus</taxon>
    </lineage>
</organism>
<evidence type="ECO:0000313" key="3">
    <source>
        <dbReference type="EMBL" id="RLL10810.1"/>
    </source>
</evidence>
<dbReference type="AlphaFoldDB" id="A0A498CMD7"/>
<keyword evidence="4" id="KW-1185">Reference proteome</keyword>
<feature type="region of interest" description="Disordered" evidence="2">
    <location>
        <begin position="1"/>
        <end position="38"/>
    </location>
</feature>
<gene>
    <name evidence="3" type="ORF">D4A47_07920</name>
</gene>
<evidence type="ECO:0000256" key="1">
    <source>
        <dbReference type="SAM" id="Coils"/>
    </source>
</evidence>
<accession>A0A498CMD7</accession>